<protein>
    <submittedName>
        <fullName evidence="1">Uncharacterized protein</fullName>
    </submittedName>
</protein>
<evidence type="ECO:0000313" key="2">
    <source>
        <dbReference type="Proteomes" id="UP000828941"/>
    </source>
</evidence>
<dbReference type="Proteomes" id="UP000828941">
    <property type="component" value="Chromosome 13"/>
</dbReference>
<proteinExistence type="predicted"/>
<reference evidence="1 2" key="1">
    <citation type="journal article" date="2022" name="DNA Res.">
        <title>Chromosomal-level genome assembly of the orchid tree Bauhinia variegata (Leguminosae; Cercidoideae) supports the allotetraploid origin hypothesis of Bauhinia.</title>
        <authorList>
            <person name="Zhong Y."/>
            <person name="Chen Y."/>
            <person name="Zheng D."/>
            <person name="Pang J."/>
            <person name="Liu Y."/>
            <person name="Luo S."/>
            <person name="Meng S."/>
            <person name="Qian L."/>
            <person name="Wei D."/>
            <person name="Dai S."/>
            <person name="Zhou R."/>
        </authorList>
    </citation>
    <scope>NUCLEOTIDE SEQUENCE [LARGE SCALE GENOMIC DNA]</scope>
    <source>
        <strain evidence="1">BV-YZ2020</strain>
    </source>
</reference>
<gene>
    <name evidence="1" type="ORF">L6164_032363</name>
</gene>
<dbReference type="EMBL" id="CM039438">
    <property type="protein sequence ID" value="KAI4298848.1"/>
    <property type="molecule type" value="Genomic_DNA"/>
</dbReference>
<evidence type="ECO:0000313" key="1">
    <source>
        <dbReference type="EMBL" id="KAI4298848.1"/>
    </source>
</evidence>
<comment type="caution">
    <text evidence="1">The sequence shown here is derived from an EMBL/GenBank/DDBJ whole genome shotgun (WGS) entry which is preliminary data.</text>
</comment>
<accession>A0ACB9KNN8</accession>
<name>A0ACB9KNN8_BAUVA</name>
<sequence>MVTKKALVIALSWLLLVAFIAVSAEGDDAGLLPKASKNMVYYPQAGCRCCWFIWKPLIRCGKACCVDGCCSVP</sequence>
<organism evidence="1 2">
    <name type="scientific">Bauhinia variegata</name>
    <name type="common">Purple orchid tree</name>
    <name type="synonym">Phanera variegata</name>
    <dbReference type="NCBI Taxonomy" id="167791"/>
    <lineage>
        <taxon>Eukaryota</taxon>
        <taxon>Viridiplantae</taxon>
        <taxon>Streptophyta</taxon>
        <taxon>Embryophyta</taxon>
        <taxon>Tracheophyta</taxon>
        <taxon>Spermatophyta</taxon>
        <taxon>Magnoliopsida</taxon>
        <taxon>eudicotyledons</taxon>
        <taxon>Gunneridae</taxon>
        <taxon>Pentapetalae</taxon>
        <taxon>rosids</taxon>
        <taxon>fabids</taxon>
        <taxon>Fabales</taxon>
        <taxon>Fabaceae</taxon>
        <taxon>Cercidoideae</taxon>
        <taxon>Cercideae</taxon>
        <taxon>Bauhiniinae</taxon>
        <taxon>Bauhinia</taxon>
    </lineage>
</organism>
<keyword evidence="2" id="KW-1185">Reference proteome</keyword>